<keyword evidence="2" id="KW-1133">Transmembrane helix</keyword>
<accession>A0A3N2PU39</accession>
<evidence type="ECO:0000313" key="4">
    <source>
        <dbReference type="Proteomes" id="UP000272025"/>
    </source>
</evidence>
<organism evidence="3 4">
    <name type="scientific">Sodiomyces alkalinus (strain CBS 110278 / VKM F-3762 / F11)</name>
    <name type="common">Alkaliphilic filamentous fungus</name>
    <dbReference type="NCBI Taxonomy" id="1314773"/>
    <lineage>
        <taxon>Eukaryota</taxon>
        <taxon>Fungi</taxon>
        <taxon>Dikarya</taxon>
        <taxon>Ascomycota</taxon>
        <taxon>Pezizomycotina</taxon>
        <taxon>Sordariomycetes</taxon>
        <taxon>Hypocreomycetidae</taxon>
        <taxon>Glomerellales</taxon>
        <taxon>Plectosphaerellaceae</taxon>
        <taxon>Sodiomyces</taxon>
    </lineage>
</organism>
<dbReference type="STRING" id="1314773.A0A3N2PU39"/>
<gene>
    <name evidence="3" type="ORF">SODALDRAFT_379267</name>
</gene>
<keyword evidence="2" id="KW-0472">Membrane</keyword>
<proteinExistence type="predicted"/>
<name>A0A3N2PU39_SODAK</name>
<evidence type="ECO:0000256" key="2">
    <source>
        <dbReference type="SAM" id="Phobius"/>
    </source>
</evidence>
<feature type="transmembrane region" description="Helical" evidence="2">
    <location>
        <begin position="233"/>
        <end position="256"/>
    </location>
</feature>
<dbReference type="EMBL" id="ML119056">
    <property type="protein sequence ID" value="ROT38038.1"/>
    <property type="molecule type" value="Genomic_DNA"/>
</dbReference>
<evidence type="ECO:0000256" key="1">
    <source>
        <dbReference type="SAM" id="MobiDB-lite"/>
    </source>
</evidence>
<dbReference type="Proteomes" id="UP000272025">
    <property type="component" value="Unassembled WGS sequence"/>
</dbReference>
<reference evidence="3 4" key="1">
    <citation type="journal article" date="2018" name="Mol. Ecol.">
        <title>The obligate alkalophilic soda-lake fungus Sodiomyces alkalinus has shifted to a protein diet.</title>
        <authorList>
            <person name="Grum-Grzhimaylo A.A."/>
            <person name="Falkoski D.L."/>
            <person name="van den Heuvel J."/>
            <person name="Valero-Jimenez C.A."/>
            <person name="Min B."/>
            <person name="Choi I.G."/>
            <person name="Lipzen A."/>
            <person name="Daum C.G."/>
            <person name="Aanen D.K."/>
            <person name="Tsang A."/>
            <person name="Henrissat B."/>
            <person name="Bilanenko E.N."/>
            <person name="de Vries R.P."/>
            <person name="van Kan J.A.L."/>
            <person name="Grigoriev I.V."/>
            <person name="Debets A.J.M."/>
        </authorList>
    </citation>
    <scope>NUCLEOTIDE SEQUENCE [LARGE SCALE GENOMIC DNA]</scope>
    <source>
        <strain evidence="3 4">F11</strain>
    </source>
</reference>
<dbReference type="GeneID" id="39583505"/>
<keyword evidence="2" id="KW-0812">Transmembrane</keyword>
<dbReference type="AlphaFoldDB" id="A0A3N2PU39"/>
<dbReference type="OrthoDB" id="4851120at2759"/>
<sequence length="350" mass="37916">MLFACGLLANSKDKHSMSLGSLTTAFDPAATGCLDPDIFWMESRGAEEALKLSMQQGVPYTQRPACYPRDYIPVSTSYYSPGVCPSNYTVACSSTLMEANTPVTAYVCCPAVYWQWSCPPDDPTSILRRSPWLTTLGCWSSLSETTVRVMTEAKIGSNEVITTTMSSGLLGAHAINVRFREGDFLMSRDLPVPMQADPTERASGTSRPPSAATHTSDTTTTTCRSAEEITPSMAAGIAVGSIAGALLLILLGWVLVRILKHRDNAKEARERANSAAAAAADAVERAKVKPELRGTEPHHIRVAELGPSERRMSWENTWEHITVSPSSPFTIEACHTPTTGWTPTVDMKRG</sequence>
<feature type="region of interest" description="Disordered" evidence="1">
    <location>
        <begin position="194"/>
        <end position="222"/>
    </location>
</feature>
<protein>
    <submittedName>
        <fullName evidence="3">Uncharacterized protein</fullName>
    </submittedName>
</protein>
<feature type="compositionally biased region" description="Low complexity" evidence="1">
    <location>
        <begin position="210"/>
        <end position="222"/>
    </location>
</feature>
<evidence type="ECO:0000313" key="3">
    <source>
        <dbReference type="EMBL" id="ROT38038.1"/>
    </source>
</evidence>
<dbReference type="RefSeq" id="XP_028465844.1">
    <property type="nucleotide sequence ID" value="XM_028615028.1"/>
</dbReference>
<keyword evidence="4" id="KW-1185">Reference proteome</keyword>